<organism evidence="1 2">
    <name type="scientific">Lasallia pustulata</name>
    <dbReference type="NCBI Taxonomy" id="136370"/>
    <lineage>
        <taxon>Eukaryota</taxon>
        <taxon>Fungi</taxon>
        <taxon>Dikarya</taxon>
        <taxon>Ascomycota</taxon>
        <taxon>Pezizomycotina</taxon>
        <taxon>Lecanoromycetes</taxon>
        <taxon>OSLEUM clade</taxon>
        <taxon>Umbilicariomycetidae</taxon>
        <taxon>Umbilicariales</taxon>
        <taxon>Umbilicariaceae</taxon>
        <taxon>Lasallia</taxon>
    </lineage>
</organism>
<accession>A0A5M8PNG4</accession>
<evidence type="ECO:0000313" key="1">
    <source>
        <dbReference type="EMBL" id="KAA6411003.1"/>
    </source>
</evidence>
<evidence type="ECO:0000313" key="2">
    <source>
        <dbReference type="Proteomes" id="UP000324767"/>
    </source>
</evidence>
<gene>
    <name evidence="1" type="ORF">FRX48_05314</name>
</gene>
<dbReference type="EMBL" id="VXIT01000008">
    <property type="protein sequence ID" value="KAA6411003.1"/>
    <property type="molecule type" value="Genomic_DNA"/>
</dbReference>
<protein>
    <submittedName>
        <fullName evidence="1">Uncharacterized protein</fullName>
    </submittedName>
</protein>
<proteinExistence type="predicted"/>
<dbReference type="AlphaFoldDB" id="A0A5M8PNG4"/>
<dbReference type="OrthoDB" id="5086500at2759"/>
<name>A0A5M8PNG4_9LECA</name>
<dbReference type="Proteomes" id="UP000324767">
    <property type="component" value="Unassembled WGS sequence"/>
</dbReference>
<sequence>MGGIVVTHVLIVARNESTLYLGFNASVSGVLFLGAAPRIAAPRIAGPRIAAPRIAAPRRRPLACHSGKKVDVVTYRIHSVSAIAVPLVGQRLLESYAHTGSDLQDDPA</sequence>
<reference evidence="1 2" key="1">
    <citation type="submission" date="2019-09" db="EMBL/GenBank/DDBJ databases">
        <title>The hologenome of the rock-dwelling lichen Lasallia pustulata.</title>
        <authorList>
            <person name="Greshake Tzovaras B."/>
            <person name="Segers F."/>
            <person name="Bicker A."/>
            <person name="Dal Grande F."/>
            <person name="Otte J."/>
            <person name="Hankeln T."/>
            <person name="Schmitt I."/>
            <person name="Ebersberger I."/>
        </authorList>
    </citation>
    <scope>NUCLEOTIDE SEQUENCE [LARGE SCALE GENOMIC DNA]</scope>
    <source>
        <strain evidence="1">A1-1</strain>
    </source>
</reference>
<comment type="caution">
    <text evidence="1">The sequence shown here is derived from an EMBL/GenBank/DDBJ whole genome shotgun (WGS) entry which is preliminary data.</text>
</comment>